<comment type="caution">
    <text evidence="2">The sequence shown here is derived from an EMBL/GenBank/DDBJ whole genome shotgun (WGS) entry which is preliminary data.</text>
</comment>
<evidence type="ECO:0000313" key="2">
    <source>
        <dbReference type="EMBL" id="GJE62417.1"/>
    </source>
</evidence>
<keyword evidence="3" id="KW-1185">Reference proteome</keyword>
<sequence length="182" mass="20208">MNEGAAVQQANKIDLVVDIVTETKVMRPGLPLRQSRTRHRPVHRARAALILIPFTLILAVVLVPEGRLACAEPVARETSPDGAWTLTLCSRPMWFAMPGGSSDAPGWIVLRDRTGAIRGVTGLGMVQMYGGETIWLPEKVARSLVTEMPLPRTRSAPRVWIEDRLWRLRALLGLTRTDDAFH</sequence>
<gene>
    <name evidence="2" type="ORF">MPOCJGCO_4550</name>
</gene>
<evidence type="ECO:0000313" key="3">
    <source>
        <dbReference type="Proteomes" id="UP001055057"/>
    </source>
</evidence>
<keyword evidence="1" id="KW-0812">Transmembrane</keyword>
<feature type="transmembrane region" description="Helical" evidence="1">
    <location>
        <begin position="45"/>
        <end position="63"/>
    </location>
</feature>
<evidence type="ECO:0000256" key="1">
    <source>
        <dbReference type="SAM" id="Phobius"/>
    </source>
</evidence>
<keyword evidence="1" id="KW-0472">Membrane</keyword>
<accession>A0ABQ4U5I6</accession>
<reference evidence="2" key="1">
    <citation type="journal article" date="2021" name="Front. Microbiol.">
        <title>Comprehensive Comparative Genomics and Phenotyping of Methylobacterium Species.</title>
        <authorList>
            <person name="Alessa O."/>
            <person name="Ogura Y."/>
            <person name="Fujitani Y."/>
            <person name="Takami H."/>
            <person name="Hayashi T."/>
            <person name="Sahin N."/>
            <person name="Tani A."/>
        </authorList>
    </citation>
    <scope>NUCLEOTIDE SEQUENCE</scope>
    <source>
        <strain evidence="2">DSM 23632</strain>
    </source>
</reference>
<keyword evidence="1" id="KW-1133">Transmembrane helix</keyword>
<evidence type="ECO:0008006" key="4">
    <source>
        <dbReference type="Google" id="ProtNLM"/>
    </source>
</evidence>
<reference evidence="2" key="2">
    <citation type="submission" date="2021-08" db="EMBL/GenBank/DDBJ databases">
        <authorList>
            <person name="Tani A."/>
            <person name="Ola A."/>
            <person name="Ogura Y."/>
            <person name="Katsura K."/>
            <person name="Hayashi T."/>
        </authorList>
    </citation>
    <scope>NUCLEOTIDE SEQUENCE</scope>
    <source>
        <strain evidence="2">DSM 23632</strain>
    </source>
</reference>
<protein>
    <recommendedName>
        <fullName evidence="4">DUF2531 family protein</fullName>
    </recommendedName>
</protein>
<proteinExistence type="predicted"/>
<dbReference type="EMBL" id="BPRB01000317">
    <property type="protein sequence ID" value="GJE62417.1"/>
    <property type="molecule type" value="Genomic_DNA"/>
</dbReference>
<organism evidence="2 3">
    <name type="scientific">Methylobacterium trifolii</name>
    <dbReference type="NCBI Taxonomy" id="1003092"/>
    <lineage>
        <taxon>Bacteria</taxon>
        <taxon>Pseudomonadati</taxon>
        <taxon>Pseudomonadota</taxon>
        <taxon>Alphaproteobacteria</taxon>
        <taxon>Hyphomicrobiales</taxon>
        <taxon>Methylobacteriaceae</taxon>
        <taxon>Methylobacterium</taxon>
    </lineage>
</organism>
<dbReference type="Proteomes" id="UP001055057">
    <property type="component" value="Unassembled WGS sequence"/>
</dbReference>
<name>A0ABQ4U5I6_9HYPH</name>